<reference evidence="1" key="1">
    <citation type="submission" date="2018-05" db="EMBL/GenBank/DDBJ databases">
        <authorList>
            <person name="Lanie J.A."/>
            <person name="Ng W.-L."/>
            <person name="Kazmierczak K.M."/>
            <person name="Andrzejewski T.M."/>
            <person name="Davidsen T.M."/>
            <person name="Wayne K.J."/>
            <person name="Tettelin H."/>
            <person name="Glass J.I."/>
            <person name="Rusch D."/>
            <person name="Podicherti R."/>
            <person name="Tsui H.-C.T."/>
            <person name="Winkler M.E."/>
        </authorList>
    </citation>
    <scope>NUCLEOTIDE SEQUENCE</scope>
</reference>
<dbReference type="EMBL" id="UINC01000054">
    <property type="protein sequence ID" value="SUZ48137.1"/>
    <property type="molecule type" value="Genomic_DNA"/>
</dbReference>
<proteinExistence type="predicted"/>
<evidence type="ECO:0008006" key="2">
    <source>
        <dbReference type="Google" id="ProtNLM"/>
    </source>
</evidence>
<gene>
    <name evidence="1" type="ORF">METZ01_LOCUS991</name>
</gene>
<sequence>MQIFCSMLKKYLSLIIFFSSISIHIHAQELDYFDYEHEVLWGINKNTNGGLIGGGVLKFSNKIAEKLYSTIGVELVNVKHSKENKYSSALGYGRTFIWAKQNYFFSFRGQYGREMILFSKKDQQGIQVNAQVAIGPSIGMQIPYYIKYNRNSRMEIEPFDPDIHNFNNVIGVASFTEGFKEMKIRPGINFKTAINFEFGSKKSSTAIEVGFLAEAFTKKIIIMPTAENKSIFTSAFITLFYGRKY</sequence>
<organism evidence="1">
    <name type="scientific">marine metagenome</name>
    <dbReference type="NCBI Taxonomy" id="408172"/>
    <lineage>
        <taxon>unclassified sequences</taxon>
        <taxon>metagenomes</taxon>
        <taxon>ecological metagenomes</taxon>
    </lineage>
</organism>
<name>A0A381N0R6_9ZZZZ</name>
<protein>
    <recommendedName>
        <fullName evidence="2">Outer membrane protein beta-barrel domain-containing protein</fullName>
    </recommendedName>
</protein>
<dbReference type="AlphaFoldDB" id="A0A381N0R6"/>
<evidence type="ECO:0000313" key="1">
    <source>
        <dbReference type="EMBL" id="SUZ48137.1"/>
    </source>
</evidence>
<accession>A0A381N0R6</accession>